<dbReference type="AlphaFoldDB" id="A0A8H7YV78"/>
<proteinExistence type="predicted"/>
<dbReference type="VEuPathDB" id="FungiDB:I7I52_09368"/>
<accession>A0A8H7YV78</accession>
<dbReference type="Proteomes" id="UP000670092">
    <property type="component" value="Unassembled WGS sequence"/>
</dbReference>
<comment type="caution">
    <text evidence="1">The sequence shown here is derived from an EMBL/GenBank/DDBJ whole genome shotgun (WGS) entry which is preliminary data.</text>
</comment>
<reference evidence="1 2" key="1">
    <citation type="submission" date="2021-01" db="EMBL/GenBank/DDBJ databases">
        <title>Chromosome-level genome assembly of a human fungal pathogen reveals clustering of transcriptionally co-regulated genes.</title>
        <authorList>
            <person name="Voorhies M."/>
            <person name="Cohen S."/>
            <person name="Shea T.P."/>
            <person name="Petrus S."/>
            <person name="Munoz J.F."/>
            <person name="Poplawski S."/>
            <person name="Goldman W.E."/>
            <person name="Michael T."/>
            <person name="Cuomo C.A."/>
            <person name="Sil A."/>
            <person name="Beyhan S."/>
        </authorList>
    </citation>
    <scope>NUCLEOTIDE SEQUENCE [LARGE SCALE GENOMIC DNA]</scope>
    <source>
        <strain evidence="1 2">G184AR</strain>
    </source>
</reference>
<evidence type="ECO:0000313" key="2">
    <source>
        <dbReference type="Proteomes" id="UP000670092"/>
    </source>
</evidence>
<evidence type="ECO:0000313" key="1">
    <source>
        <dbReference type="EMBL" id="KAG5299155.1"/>
    </source>
</evidence>
<gene>
    <name evidence="1" type="ORF">I7I52_09368</name>
</gene>
<protein>
    <submittedName>
        <fullName evidence="1">Uncharacterized protein</fullName>
    </submittedName>
</protein>
<dbReference type="EMBL" id="JAEVHI010000002">
    <property type="protein sequence ID" value="KAG5299155.1"/>
    <property type="molecule type" value="Genomic_DNA"/>
</dbReference>
<organism evidence="1 2">
    <name type="scientific">Ajellomyces capsulatus</name>
    <name type="common">Darling's disease fungus</name>
    <name type="synonym">Histoplasma capsulatum</name>
    <dbReference type="NCBI Taxonomy" id="5037"/>
    <lineage>
        <taxon>Eukaryota</taxon>
        <taxon>Fungi</taxon>
        <taxon>Dikarya</taxon>
        <taxon>Ascomycota</taxon>
        <taxon>Pezizomycotina</taxon>
        <taxon>Eurotiomycetes</taxon>
        <taxon>Eurotiomycetidae</taxon>
        <taxon>Onygenales</taxon>
        <taxon>Ajellomycetaceae</taxon>
        <taxon>Histoplasma</taxon>
    </lineage>
</organism>
<name>A0A8H7YV78_AJECA</name>
<sequence>MYCIYVTYPVQHVFRAIDIEAWPLAQRWFPPPGIEDWNTFPHFLFEIAEKNTKEECFFLFLSVSGLMVISRDSSFH</sequence>